<evidence type="ECO:0000256" key="3">
    <source>
        <dbReference type="ARBA" id="ARBA00022692"/>
    </source>
</evidence>
<name>A0A7S3Q0Q7_9STRA</name>
<evidence type="ECO:0000256" key="6">
    <source>
        <dbReference type="SAM" id="MobiDB-lite"/>
    </source>
</evidence>
<evidence type="ECO:0000313" key="8">
    <source>
        <dbReference type="EMBL" id="CAE0461466.1"/>
    </source>
</evidence>
<feature type="transmembrane region" description="Helical" evidence="7">
    <location>
        <begin position="267"/>
        <end position="292"/>
    </location>
</feature>
<sequence>MLVFSSLKRTRPSEEADNCISFEARRATYFSPIHNSYAARGGLTSTRCATQKLLIEIRMKMSVRLMRLVLFSSWCGNAALCIHGFVHPSSMHKSIYILSTHKDYQQGKLTSASLVNNQYRENYMHWERDRGRISSLLPPLKSKPALLSPEDRDEQIADASIGGDEESCANAGNVSNGDNENDDENENVGKKIFSLAIPALAALAIDPLMTLADTVFVGRTATTPDALAGVGSAAALLTFSFYLFNFLCVVTTPLVSQRRASGDGESAITLGGQALSLAILLGSLLSLFLIAFSQPLLDVMGTGNAGAGANGFATSFLTIRAIAAPAYFLISASTGILRGYLDTKTAFTILLFANIINLSLDVVLISLLDMGPTGAAIATTTAEWVSAASFLAILAGKVPSVDGLLGSNQQRQVLVTSDGIVEEEEEETSRSLTRDEEGDLIVITPTLEIPTWENIKPLVIASSSAFVRSFMLQLSIAGAAAMAARTGDASEMTASASASIAAHQIALQLWLLGSFVCDALAAASQTLVADGIGREDSRGVRDVSKIVFAYSLGLGVVLSSALAIGDYSGFLVNLFTSDKATQEALIPLLTILIAAQPLNALVFSADGILQGASQFGFQAKSMILSSSVAIMSFVGLEYFTVDNTSTLQHIWYGLIILQLMRGLTSLWKLSDKEGPIDLFERS</sequence>
<feature type="transmembrane region" description="Helical" evidence="7">
    <location>
        <begin position="547"/>
        <end position="565"/>
    </location>
</feature>
<feature type="transmembrane region" description="Helical" evidence="7">
    <location>
        <begin position="233"/>
        <end position="255"/>
    </location>
</feature>
<dbReference type="PANTHER" id="PTHR42893">
    <property type="entry name" value="PROTEIN DETOXIFICATION 44, CHLOROPLASTIC-RELATED"/>
    <property type="match status" value="1"/>
</dbReference>
<dbReference type="PANTHER" id="PTHR42893:SF46">
    <property type="entry name" value="PROTEIN DETOXIFICATION 44, CHLOROPLASTIC"/>
    <property type="match status" value="1"/>
</dbReference>
<evidence type="ECO:0000256" key="2">
    <source>
        <dbReference type="ARBA" id="ARBA00010199"/>
    </source>
</evidence>
<evidence type="ECO:0000256" key="5">
    <source>
        <dbReference type="ARBA" id="ARBA00023136"/>
    </source>
</evidence>
<dbReference type="EMBL" id="HBIO01008272">
    <property type="protein sequence ID" value="CAE0461466.1"/>
    <property type="molecule type" value="Transcribed_RNA"/>
</dbReference>
<evidence type="ECO:0000256" key="1">
    <source>
        <dbReference type="ARBA" id="ARBA00004141"/>
    </source>
</evidence>
<comment type="subcellular location">
    <subcellularLocation>
        <location evidence="1">Membrane</location>
        <topology evidence="1">Multi-pass membrane protein</topology>
    </subcellularLocation>
</comment>
<evidence type="ECO:0008006" key="9">
    <source>
        <dbReference type="Google" id="ProtNLM"/>
    </source>
</evidence>
<dbReference type="GO" id="GO:0015297">
    <property type="term" value="F:antiporter activity"/>
    <property type="evidence" value="ECO:0007669"/>
    <property type="project" value="InterPro"/>
</dbReference>
<feature type="transmembrane region" description="Helical" evidence="7">
    <location>
        <begin position="621"/>
        <end position="639"/>
    </location>
</feature>
<keyword evidence="4 7" id="KW-1133">Transmembrane helix</keyword>
<keyword evidence="3 7" id="KW-0812">Transmembrane</keyword>
<dbReference type="AlphaFoldDB" id="A0A7S3Q0Q7"/>
<dbReference type="InterPro" id="IPR002528">
    <property type="entry name" value="MATE_fam"/>
</dbReference>
<feature type="transmembrane region" description="Helical" evidence="7">
    <location>
        <begin position="312"/>
        <end position="337"/>
    </location>
</feature>
<gene>
    <name evidence="8" type="ORF">CDEB00056_LOCUS6307</name>
</gene>
<organism evidence="8">
    <name type="scientific">Chaetoceros debilis</name>
    <dbReference type="NCBI Taxonomy" id="122233"/>
    <lineage>
        <taxon>Eukaryota</taxon>
        <taxon>Sar</taxon>
        <taxon>Stramenopiles</taxon>
        <taxon>Ochrophyta</taxon>
        <taxon>Bacillariophyta</taxon>
        <taxon>Coscinodiscophyceae</taxon>
        <taxon>Chaetocerotophycidae</taxon>
        <taxon>Chaetocerotales</taxon>
        <taxon>Chaetocerotaceae</taxon>
        <taxon>Chaetoceros</taxon>
    </lineage>
</organism>
<feature type="transmembrane region" description="Helical" evidence="7">
    <location>
        <begin position="585"/>
        <end position="609"/>
    </location>
</feature>
<dbReference type="Pfam" id="PF01554">
    <property type="entry name" value="MatE"/>
    <property type="match status" value="2"/>
</dbReference>
<comment type="similarity">
    <text evidence="2">Belongs to the multi antimicrobial extrusion (MATE) (TC 2.A.66.1) family.</text>
</comment>
<dbReference type="GO" id="GO:0042910">
    <property type="term" value="F:xenobiotic transmembrane transporter activity"/>
    <property type="evidence" value="ECO:0007669"/>
    <property type="project" value="InterPro"/>
</dbReference>
<proteinExistence type="inferred from homology"/>
<accession>A0A7S3Q0Q7</accession>
<reference evidence="8" key="1">
    <citation type="submission" date="2021-01" db="EMBL/GenBank/DDBJ databases">
        <authorList>
            <person name="Corre E."/>
            <person name="Pelletier E."/>
            <person name="Niang G."/>
            <person name="Scheremetjew M."/>
            <person name="Finn R."/>
            <person name="Kale V."/>
            <person name="Holt S."/>
            <person name="Cochrane G."/>
            <person name="Meng A."/>
            <person name="Brown T."/>
            <person name="Cohen L."/>
        </authorList>
    </citation>
    <scope>NUCLEOTIDE SEQUENCE</scope>
    <source>
        <strain evidence="8">MM31A-1</strain>
    </source>
</reference>
<evidence type="ECO:0000256" key="4">
    <source>
        <dbReference type="ARBA" id="ARBA00022989"/>
    </source>
</evidence>
<feature type="transmembrane region" description="Helical" evidence="7">
    <location>
        <begin position="374"/>
        <end position="395"/>
    </location>
</feature>
<feature type="transmembrane region" description="Helical" evidence="7">
    <location>
        <begin position="349"/>
        <end position="368"/>
    </location>
</feature>
<feature type="region of interest" description="Disordered" evidence="6">
    <location>
        <begin position="163"/>
        <end position="185"/>
    </location>
</feature>
<protein>
    <recommendedName>
        <fullName evidence="9">Multidrug and toxic compound extrusion protein</fullName>
    </recommendedName>
</protein>
<dbReference type="InterPro" id="IPR044644">
    <property type="entry name" value="DinF-like"/>
</dbReference>
<dbReference type="GO" id="GO:0016020">
    <property type="term" value="C:membrane"/>
    <property type="evidence" value="ECO:0007669"/>
    <property type="project" value="UniProtKB-SubCell"/>
</dbReference>
<evidence type="ECO:0000256" key="7">
    <source>
        <dbReference type="SAM" id="Phobius"/>
    </source>
</evidence>
<keyword evidence="5 7" id="KW-0472">Membrane</keyword>